<evidence type="ECO:0008006" key="3">
    <source>
        <dbReference type="Google" id="ProtNLM"/>
    </source>
</evidence>
<protein>
    <recommendedName>
        <fullName evidence="3">EF-hand domain-containing protein</fullName>
    </recommendedName>
</protein>
<proteinExistence type="predicted"/>
<evidence type="ECO:0000313" key="2">
    <source>
        <dbReference type="EMBL" id="CAE0824223.1"/>
    </source>
</evidence>
<sequence length="672" mass="75212">MACGAVKCPRGFWEDVECLKLELEYETSLRGVMMDAGCPFEEMIAELSASLRQRGVAGQGPKDALTPLDAIRREVDVCRDLVSADTMASQHCPVKTSETKVCSAGDTGADCGQLQEQAAALAQERECVRLLFVRMEHLHAELEAAHGAVQQDRDNLEAAWGQLAQQAKELVRPQNGSEQEALQKQSDRAAKELQRKQEELRTMQAAFEAERAAFRQETETMLQMLKMAEDASTRRTETLAASNAKLSEYLQQESTRLKDGKQELVSAQQAFQVQQEQHFKEADALVKKQQELKGLQEGLEEASASLKEREQRLCAAQQELERQREEHVGTVSELQKQVQELQAIRMAFDTERAEAARALAWAEKECDVHRTAHEQLLQKEEEWEKERHATAKQKEKLDALQRDLDYACTDLTNYVQSVKRSEANLREEQRLWLLKEAWERTPLQSGSSCVDSGLVDRSKILQDCIKQRASAVAADEQFIRKKVGADLPKQQGAPDASLPKAAILDRPCTPGTPGSRLAPLHTAPAIPASKMNDSVCAEMALMRIELRHKLQNVQITLGWLVHWKHSFQAADSDSCGRLDVAKLGEWCLKRGLVNVTFSKLRAMIDQVDIHNTHTIALWDFLAIQSYLHLDLHSRAIELQPWIEFVAQSAPKSATSRVSGVPSPILPRPGASP</sequence>
<name>A0A7S4LEK4_9EUGL</name>
<organism evidence="2">
    <name type="scientific">Eutreptiella gymnastica</name>
    <dbReference type="NCBI Taxonomy" id="73025"/>
    <lineage>
        <taxon>Eukaryota</taxon>
        <taxon>Discoba</taxon>
        <taxon>Euglenozoa</taxon>
        <taxon>Euglenida</taxon>
        <taxon>Spirocuta</taxon>
        <taxon>Euglenophyceae</taxon>
        <taxon>Eutreptiales</taxon>
        <taxon>Eutreptiaceae</taxon>
        <taxon>Eutreptiella</taxon>
    </lineage>
</organism>
<dbReference type="Gene3D" id="1.10.238.10">
    <property type="entry name" value="EF-hand"/>
    <property type="match status" value="1"/>
</dbReference>
<dbReference type="AlphaFoldDB" id="A0A7S4LEK4"/>
<gene>
    <name evidence="2" type="ORF">EGYM00163_LOCUS35430</name>
</gene>
<dbReference type="EMBL" id="HBJA01102830">
    <property type="protein sequence ID" value="CAE0824223.1"/>
    <property type="molecule type" value="Transcribed_RNA"/>
</dbReference>
<dbReference type="SUPFAM" id="SSF47473">
    <property type="entry name" value="EF-hand"/>
    <property type="match status" value="1"/>
</dbReference>
<feature type="coiled-coil region" evidence="1">
    <location>
        <begin position="250"/>
        <end position="351"/>
    </location>
</feature>
<dbReference type="InterPro" id="IPR011992">
    <property type="entry name" value="EF-hand-dom_pair"/>
</dbReference>
<evidence type="ECO:0000256" key="1">
    <source>
        <dbReference type="SAM" id="Coils"/>
    </source>
</evidence>
<feature type="coiled-coil region" evidence="1">
    <location>
        <begin position="139"/>
        <end position="213"/>
    </location>
</feature>
<keyword evidence="1" id="KW-0175">Coiled coil</keyword>
<reference evidence="2" key="1">
    <citation type="submission" date="2021-01" db="EMBL/GenBank/DDBJ databases">
        <authorList>
            <person name="Corre E."/>
            <person name="Pelletier E."/>
            <person name="Niang G."/>
            <person name="Scheremetjew M."/>
            <person name="Finn R."/>
            <person name="Kale V."/>
            <person name="Holt S."/>
            <person name="Cochrane G."/>
            <person name="Meng A."/>
            <person name="Brown T."/>
            <person name="Cohen L."/>
        </authorList>
    </citation>
    <scope>NUCLEOTIDE SEQUENCE</scope>
    <source>
        <strain evidence="2">CCMP1594</strain>
    </source>
</reference>
<accession>A0A7S4LEK4</accession>